<keyword evidence="3" id="KW-1185">Reference proteome</keyword>
<evidence type="ECO:0000313" key="3">
    <source>
        <dbReference type="Proteomes" id="UP001596036"/>
    </source>
</evidence>
<feature type="transmembrane region" description="Helical" evidence="1">
    <location>
        <begin position="35"/>
        <end position="65"/>
    </location>
</feature>
<dbReference type="EMBL" id="JBHSNM010000002">
    <property type="protein sequence ID" value="MFC5570208.1"/>
    <property type="molecule type" value="Genomic_DNA"/>
</dbReference>
<proteinExistence type="predicted"/>
<keyword evidence="1" id="KW-0472">Membrane</keyword>
<evidence type="ECO:0008006" key="4">
    <source>
        <dbReference type="Google" id="ProtNLM"/>
    </source>
</evidence>
<evidence type="ECO:0000256" key="1">
    <source>
        <dbReference type="SAM" id="Phobius"/>
    </source>
</evidence>
<accession>A0ABW0SM82</accession>
<feature type="transmembrane region" description="Helical" evidence="1">
    <location>
        <begin position="6"/>
        <end position="23"/>
    </location>
</feature>
<sequence length="67" mass="7314">MDATQLLLGVLFSSIGLGFFIYGRRQQAAVPLVCGIALMLFPYFVSNAWAMVLVGAALMAIPYFVRL</sequence>
<reference evidence="3" key="1">
    <citation type="journal article" date="2019" name="Int. J. Syst. Evol. Microbiol.">
        <title>The Global Catalogue of Microorganisms (GCM) 10K type strain sequencing project: providing services to taxonomists for standard genome sequencing and annotation.</title>
        <authorList>
            <consortium name="The Broad Institute Genomics Platform"/>
            <consortium name="The Broad Institute Genome Sequencing Center for Infectious Disease"/>
            <person name="Wu L."/>
            <person name="Ma J."/>
        </authorList>
    </citation>
    <scope>NUCLEOTIDE SEQUENCE [LARGE SCALE GENOMIC DNA]</scope>
    <source>
        <strain evidence="3">KACC 11407</strain>
    </source>
</reference>
<comment type="caution">
    <text evidence="2">The sequence shown here is derived from an EMBL/GenBank/DDBJ whole genome shotgun (WGS) entry which is preliminary data.</text>
</comment>
<keyword evidence="1" id="KW-1133">Transmembrane helix</keyword>
<evidence type="ECO:0000313" key="2">
    <source>
        <dbReference type="EMBL" id="MFC5570208.1"/>
    </source>
</evidence>
<dbReference type="RefSeq" id="WP_386754568.1">
    <property type="nucleotide sequence ID" value="NZ_JBHSNM010000002.1"/>
</dbReference>
<organism evidence="2 3">
    <name type="scientific">Lysobacter yangpyeongensis</name>
    <dbReference type="NCBI Taxonomy" id="346182"/>
    <lineage>
        <taxon>Bacteria</taxon>
        <taxon>Pseudomonadati</taxon>
        <taxon>Pseudomonadota</taxon>
        <taxon>Gammaproteobacteria</taxon>
        <taxon>Lysobacterales</taxon>
        <taxon>Lysobacteraceae</taxon>
        <taxon>Lysobacter</taxon>
    </lineage>
</organism>
<dbReference type="Proteomes" id="UP001596036">
    <property type="component" value="Unassembled WGS sequence"/>
</dbReference>
<name>A0ABW0SM82_9GAMM</name>
<gene>
    <name evidence="2" type="ORF">ACFPN1_09070</name>
</gene>
<keyword evidence="1" id="KW-0812">Transmembrane</keyword>
<protein>
    <recommendedName>
        <fullName evidence="4">Amino acid transporter</fullName>
    </recommendedName>
</protein>